<accession>A0A0D0DWH4</accession>
<proteinExistence type="predicted"/>
<evidence type="ECO:0000256" key="3">
    <source>
        <dbReference type="SAM" id="SignalP"/>
    </source>
</evidence>
<feature type="chain" id="PRO_5002220972" description="Transmembrane protein" evidence="3">
    <location>
        <begin position="25"/>
        <end position="448"/>
    </location>
</feature>
<evidence type="ECO:0000313" key="4">
    <source>
        <dbReference type="EMBL" id="KIK99733.1"/>
    </source>
</evidence>
<evidence type="ECO:0000256" key="1">
    <source>
        <dbReference type="SAM" id="MobiDB-lite"/>
    </source>
</evidence>
<dbReference type="AlphaFoldDB" id="A0A0D0DWH4"/>
<organism evidence="4 5">
    <name type="scientific">Paxillus rubicundulus Ve08.2h10</name>
    <dbReference type="NCBI Taxonomy" id="930991"/>
    <lineage>
        <taxon>Eukaryota</taxon>
        <taxon>Fungi</taxon>
        <taxon>Dikarya</taxon>
        <taxon>Basidiomycota</taxon>
        <taxon>Agaricomycotina</taxon>
        <taxon>Agaricomycetes</taxon>
        <taxon>Agaricomycetidae</taxon>
        <taxon>Boletales</taxon>
        <taxon>Paxilineae</taxon>
        <taxon>Paxillaceae</taxon>
        <taxon>Paxillus</taxon>
    </lineage>
</organism>
<keyword evidence="3" id="KW-0732">Signal</keyword>
<sequence length="448" mass="47590">MWFCLARAITICGLLLGWAGLAAAEYRIDNANTSVRYTSSSKASWKTFSFGTSNLTLMVDTGKILVDSSKCYNGNYIRMSPGELTAVQLQLARLAMAVKLPFHLQPLLSLPRGSGIIVYILNAGFQGVGASLSVDGGQAVTKTIAAPSAPSYQTPRVPLFSMQKMPYADHNATLNVLDWNDEATSFYFDYALINESNLEILPNQTSSIPPPSAFPVSTPSISISSSPTVSSSSNFVSVSTVLLSTALPSTALISASVRITYTSAPSPAPTSVSYIGTSINLGVIIGSACGGLVVIAALVSTLIFLKKRKSKFAKIEDVHPYPSAYNPTPSSPPPPPPPSPPQTDEKMRLRLTYYNASPSGGHPPDDDGDDDDDAESSDFQFLPSAASVRRVSTIRSSLNTLAPGIEPPLPDDLIFDLRRASSPHVAFEATTTGSPPSYQTVGDVTLDR</sequence>
<feature type="region of interest" description="Disordered" evidence="1">
    <location>
        <begin position="323"/>
        <end position="381"/>
    </location>
</feature>
<keyword evidence="2" id="KW-0472">Membrane</keyword>
<dbReference type="InParanoid" id="A0A0D0DWH4"/>
<feature type="region of interest" description="Disordered" evidence="1">
    <location>
        <begin position="426"/>
        <end position="448"/>
    </location>
</feature>
<reference evidence="5" key="2">
    <citation type="submission" date="2015-01" db="EMBL/GenBank/DDBJ databases">
        <title>Evolutionary Origins and Diversification of the Mycorrhizal Mutualists.</title>
        <authorList>
            <consortium name="DOE Joint Genome Institute"/>
            <consortium name="Mycorrhizal Genomics Consortium"/>
            <person name="Kohler A."/>
            <person name="Kuo A."/>
            <person name="Nagy L.G."/>
            <person name="Floudas D."/>
            <person name="Copeland A."/>
            <person name="Barry K.W."/>
            <person name="Cichocki N."/>
            <person name="Veneault-Fourrey C."/>
            <person name="LaButti K."/>
            <person name="Lindquist E.A."/>
            <person name="Lipzen A."/>
            <person name="Lundell T."/>
            <person name="Morin E."/>
            <person name="Murat C."/>
            <person name="Riley R."/>
            <person name="Ohm R."/>
            <person name="Sun H."/>
            <person name="Tunlid A."/>
            <person name="Henrissat B."/>
            <person name="Grigoriev I.V."/>
            <person name="Hibbett D.S."/>
            <person name="Martin F."/>
        </authorList>
    </citation>
    <scope>NUCLEOTIDE SEQUENCE [LARGE SCALE GENOMIC DNA]</scope>
    <source>
        <strain evidence="5">Ve08.2h10</strain>
    </source>
</reference>
<dbReference type="Proteomes" id="UP000054538">
    <property type="component" value="Unassembled WGS sequence"/>
</dbReference>
<keyword evidence="2" id="KW-1133">Transmembrane helix</keyword>
<dbReference type="HOGENOM" id="CLU_049477_0_0_1"/>
<feature type="transmembrane region" description="Helical" evidence="2">
    <location>
        <begin position="281"/>
        <end position="305"/>
    </location>
</feature>
<dbReference type="OrthoDB" id="2682773at2759"/>
<gene>
    <name evidence="4" type="ORF">PAXRUDRAFT_23588</name>
</gene>
<evidence type="ECO:0000256" key="2">
    <source>
        <dbReference type="SAM" id="Phobius"/>
    </source>
</evidence>
<feature type="compositionally biased region" description="Pro residues" evidence="1">
    <location>
        <begin position="329"/>
        <end position="341"/>
    </location>
</feature>
<dbReference type="EMBL" id="KN824851">
    <property type="protein sequence ID" value="KIK99733.1"/>
    <property type="molecule type" value="Genomic_DNA"/>
</dbReference>
<feature type="compositionally biased region" description="Acidic residues" evidence="1">
    <location>
        <begin position="366"/>
        <end position="376"/>
    </location>
</feature>
<feature type="compositionally biased region" description="Polar residues" evidence="1">
    <location>
        <begin position="429"/>
        <end position="442"/>
    </location>
</feature>
<evidence type="ECO:0000313" key="5">
    <source>
        <dbReference type="Proteomes" id="UP000054538"/>
    </source>
</evidence>
<feature type="signal peptide" evidence="3">
    <location>
        <begin position="1"/>
        <end position="24"/>
    </location>
</feature>
<evidence type="ECO:0008006" key="6">
    <source>
        <dbReference type="Google" id="ProtNLM"/>
    </source>
</evidence>
<keyword evidence="5" id="KW-1185">Reference proteome</keyword>
<name>A0A0D0DWH4_9AGAM</name>
<protein>
    <recommendedName>
        <fullName evidence="6">Transmembrane protein</fullName>
    </recommendedName>
</protein>
<keyword evidence="2" id="KW-0812">Transmembrane</keyword>
<reference evidence="4 5" key="1">
    <citation type="submission" date="2014-04" db="EMBL/GenBank/DDBJ databases">
        <authorList>
            <consortium name="DOE Joint Genome Institute"/>
            <person name="Kuo A."/>
            <person name="Kohler A."/>
            <person name="Jargeat P."/>
            <person name="Nagy L.G."/>
            <person name="Floudas D."/>
            <person name="Copeland A."/>
            <person name="Barry K.W."/>
            <person name="Cichocki N."/>
            <person name="Veneault-Fourrey C."/>
            <person name="LaButti K."/>
            <person name="Lindquist E.A."/>
            <person name="Lipzen A."/>
            <person name="Lundell T."/>
            <person name="Morin E."/>
            <person name="Murat C."/>
            <person name="Sun H."/>
            <person name="Tunlid A."/>
            <person name="Henrissat B."/>
            <person name="Grigoriev I.V."/>
            <person name="Hibbett D.S."/>
            <person name="Martin F."/>
            <person name="Nordberg H.P."/>
            <person name="Cantor M.N."/>
            <person name="Hua S.X."/>
        </authorList>
    </citation>
    <scope>NUCLEOTIDE SEQUENCE [LARGE SCALE GENOMIC DNA]</scope>
    <source>
        <strain evidence="4 5">Ve08.2h10</strain>
    </source>
</reference>